<dbReference type="AlphaFoldDB" id="A0A3G9IXV1"/>
<dbReference type="PROSITE" id="PS50887">
    <property type="entry name" value="GGDEF"/>
    <property type="match status" value="1"/>
</dbReference>
<dbReference type="CDD" id="cd01949">
    <property type="entry name" value="GGDEF"/>
    <property type="match status" value="1"/>
</dbReference>
<dbReference type="EMBL" id="AP019308">
    <property type="protein sequence ID" value="BBH23700.1"/>
    <property type="molecule type" value="Genomic_DNA"/>
</dbReference>
<dbReference type="RefSeq" id="WP_125663400.1">
    <property type="nucleotide sequence ID" value="NZ_AP019308.1"/>
</dbReference>
<dbReference type="Gene3D" id="3.30.450.20">
    <property type="entry name" value="PAS domain"/>
    <property type="match status" value="1"/>
</dbReference>
<dbReference type="Pfam" id="PF02743">
    <property type="entry name" value="dCache_1"/>
    <property type="match status" value="1"/>
</dbReference>
<dbReference type="Proteomes" id="UP000275368">
    <property type="component" value="Chromosome"/>
</dbReference>
<sequence length="527" mass="58861">MKRRKGFTLRFMVSFLVVLSVLLTLTLSALVGYRNEKQSLFSMTLQLNQTYSNRIADTVNEVFLSMRESLEVTGEYLSKDLSRPDLDQQLDLFRRSHSNFTGSLIVDKTGYVLSTSPNTLDLKGKKLTTVGAQQALRERKPLISEPYIGTTKALIIMVSQPLFDSNNQYLGYIGGTMRLHGSNLMNTLLGNSTDRKNGSYAYVVSSTGVLLYHPEEKRIGEKVLQNPIVRKVVAGESGAMRVINTRGVDMLASYTYIKEAGWGIVAQTPTNVVLASSRDLALRMALYTLPVLLIFLVFIYGVIGRLSAPLVVLANYAAVLSPHQSQLDEIPRINSWNAEANALHKAFGMAVNHFRNQFDHLSMVAQTDPLTGLFNRRTMGLYMEDWISKKMPFVILVLDLDKFKKVNDTYGHELGDEVLKFLAQSMRTHFEKDHVCCRYGGEEFVILLPAAELDTAARYAETIRAVMAETDSPIGKPVTLSIGIAAYPGSALVADQLFRMADEALYRAKRLGRNRVEHAELHDSLTL</sequence>
<dbReference type="FunFam" id="3.30.70.270:FF:000001">
    <property type="entry name" value="Diguanylate cyclase domain protein"/>
    <property type="match status" value="1"/>
</dbReference>
<dbReference type="KEGG" id="pbk:Back11_50450"/>
<name>A0A3G9IXV1_9BACL</name>
<dbReference type="PROSITE" id="PS00430">
    <property type="entry name" value="TONB_DEPENDENT_REC_1"/>
    <property type="match status" value="1"/>
</dbReference>
<dbReference type="SUPFAM" id="SSF103190">
    <property type="entry name" value="Sensory domain-like"/>
    <property type="match status" value="2"/>
</dbReference>
<evidence type="ECO:0000313" key="7">
    <source>
        <dbReference type="Proteomes" id="UP000275368"/>
    </source>
</evidence>
<dbReference type="NCBIfam" id="TIGR00254">
    <property type="entry name" value="GGDEF"/>
    <property type="match status" value="1"/>
</dbReference>
<evidence type="ECO:0000256" key="4">
    <source>
        <dbReference type="ARBA" id="ARBA00022989"/>
    </source>
</evidence>
<dbReference type="InterPro" id="IPR029787">
    <property type="entry name" value="Nucleotide_cyclase"/>
</dbReference>
<evidence type="ECO:0000313" key="6">
    <source>
        <dbReference type="EMBL" id="BBH23700.1"/>
    </source>
</evidence>
<evidence type="ECO:0000256" key="2">
    <source>
        <dbReference type="ARBA" id="ARBA00022475"/>
    </source>
</evidence>
<dbReference type="CDD" id="cd18773">
    <property type="entry name" value="PDC1_HK_sensor"/>
    <property type="match status" value="1"/>
</dbReference>
<reference evidence="6 7" key="1">
    <citation type="submission" date="2018-11" db="EMBL/GenBank/DDBJ databases">
        <title>Complete genome sequence of Paenibacillus baekrokdamisoli strain KCTC 33723.</title>
        <authorList>
            <person name="Kang S.W."/>
            <person name="Lee K.C."/>
            <person name="Kim K.K."/>
            <person name="Kim J.S."/>
            <person name="Kim D.S."/>
            <person name="Ko S.H."/>
            <person name="Yang S.H."/>
            <person name="Lee J.S."/>
        </authorList>
    </citation>
    <scope>NUCLEOTIDE SEQUENCE [LARGE SCALE GENOMIC DNA]</scope>
    <source>
        <strain evidence="6 7">KCTC 33723</strain>
    </source>
</reference>
<dbReference type="GO" id="GO:0052621">
    <property type="term" value="F:diguanylate cyclase activity"/>
    <property type="evidence" value="ECO:0007669"/>
    <property type="project" value="TreeGrafter"/>
</dbReference>
<protein>
    <submittedName>
        <fullName evidence="6">Sensor domain-containing diguanylate cyclase</fullName>
    </submittedName>
</protein>
<evidence type="ECO:0000256" key="3">
    <source>
        <dbReference type="ARBA" id="ARBA00022692"/>
    </source>
</evidence>
<dbReference type="GO" id="GO:0005886">
    <property type="term" value="C:plasma membrane"/>
    <property type="evidence" value="ECO:0007669"/>
    <property type="project" value="UniProtKB-SubCell"/>
</dbReference>
<dbReference type="CDD" id="cd12912">
    <property type="entry name" value="PDC2_MCP_like"/>
    <property type="match status" value="1"/>
</dbReference>
<dbReference type="OrthoDB" id="9759607at2"/>
<dbReference type="SUPFAM" id="SSF55073">
    <property type="entry name" value="Nucleotide cyclase"/>
    <property type="match status" value="1"/>
</dbReference>
<evidence type="ECO:0000256" key="1">
    <source>
        <dbReference type="ARBA" id="ARBA00004651"/>
    </source>
</evidence>
<dbReference type="Gene3D" id="3.30.70.270">
    <property type="match status" value="1"/>
</dbReference>
<dbReference type="PANTHER" id="PTHR45138">
    <property type="entry name" value="REGULATORY COMPONENTS OF SENSORY TRANSDUCTION SYSTEM"/>
    <property type="match status" value="1"/>
</dbReference>
<comment type="subcellular location">
    <subcellularLocation>
        <location evidence="1">Cell membrane</location>
        <topology evidence="1">Multi-pass membrane protein</topology>
    </subcellularLocation>
</comment>
<dbReference type="InterPro" id="IPR043128">
    <property type="entry name" value="Rev_trsase/Diguanyl_cyclase"/>
</dbReference>
<dbReference type="InterPro" id="IPR033479">
    <property type="entry name" value="dCache_1"/>
</dbReference>
<dbReference type="GO" id="GO:0043709">
    <property type="term" value="P:cell adhesion involved in single-species biofilm formation"/>
    <property type="evidence" value="ECO:0007669"/>
    <property type="project" value="TreeGrafter"/>
</dbReference>
<dbReference type="InterPro" id="IPR050469">
    <property type="entry name" value="Diguanylate_Cyclase"/>
</dbReference>
<keyword evidence="2" id="KW-1003">Cell membrane</keyword>
<accession>A0A3G9IXV1</accession>
<keyword evidence="7" id="KW-1185">Reference proteome</keyword>
<dbReference type="Pfam" id="PF00990">
    <property type="entry name" value="GGDEF"/>
    <property type="match status" value="1"/>
</dbReference>
<dbReference type="GO" id="GO:1902201">
    <property type="term" value="P:negative regulation of bacterial-type flagellum-dependent cell motility"/>
    <property type="evidence" value="ECO:0007669"/>
    <property type="project" value="TreeGrafter"/>
</dbReference>
<gene>
    <name evidence="6" type="ORF">Back11_50450</name>
</gene>
<keyword evidence="3" id="KW-0812">Transmembrane</keyword>
<dbReference type="InterPro" id="IPR029151">
    <property type="entry name" value="Sensor-like_sf"/>
</dbReference>
<dbReference type="SMART" id="SM00267">
    <property type="entry name" value="GGDEF"/>
    <property type="match status" value="1"/>
</dbReference>
<keyword evidence="5" id="KW-0472">Membrane</keyword>
<organism evidence="6 7">
    <name type="scientific">Paenibacillus baekrokdamisoli</name>
    <dbReference type="NCBI Taxonomy" id="1712516"/>
    <lineage>
        <taxon>Bacteria</taxon>
        <taxon>Bacillati</taxon>
        <taxon>Bacillota</taxon>
        <taxon>Bacilli</taxon>
        <taxon>Bacillales</taxon>
        <taxon>Paenibacillaceae</taxon>
        <taxon>Paenibacillus</taxon>
    </lineage>
</organism>
<dbReference type="InterPro" id="IPR000160">
    <property type="entry name" value="GGDEF_dom"/>
</dbReference>
<dbReference type="InterPro" id="IPR010916">
    <property type="entry name" value="TonB_box_CS"/>
</dbReference>
<proteinExistence type="predicted"/>
<evidence type="ECO:0000256" key="5">
    <source>
        <dbReference type="ARBA" id="ARBA00023136"/>
    </source>
</evidence>
<keyword evidence="4" id="KW-1133">Transmembrane helix</keyword>
<dbReference type="PANTHER" id="PTHR45138:SF9">
    <property type="entry name" value="DIGUANYLATE CYCLASE DGCM-RELATED"/>
    <property type="match status" value="1"/>
</dbReference>